<dbReference type="GO" id="GO:0051321">
    <property type="term" value="P:meiotic cell cycle"/>
    <property type="evidence" value="ECO:0007669"/>
    <property type="project" value="TreeGrafter"/>
</dbReference>
<dbReference type="PANTHER" id="PTHR19302:SF14">
    <property type="entry name" value="GAMMA-TUBULIN COMPLEX COMPONENT 3"/>
    <property type="match status" value="1"/>
</dbReference>
<dbReference type="AlphaFoldDB" id="A0A3P7NW49"/>
<proteinExistence type="predicted"/>
<evidence type="ECO:0000256" key="1">
    <source>
        <dbReference type="ARBA" id="ARBA00004245"/>
    </source>
</evidence>
<evidence type="ECO:0000256" key="3">
    <source>
        <dbReference type="ARBA" id="ARBA00022701"/>
    </source>
</evidence>
<keyword evidence="7" id="KW-1185">Reference proteome</keyword>
<dbReference type="OrthoDB" id="5860513at2759"/>
<name>A0A3P7NW49_DIBLA</name>
<comment type="subcellular location">
    <subcellularLocation>
        <location evidence="1">Cytoplasm</location>
        <location evidence="1">Cytoskeleton</location>
    </subcellularLocation>
</comment>
<feature type="domain" description="Gamma tubulin complex component protein N-terminal" evidence="5">
    <location>
        <begin position="31"/>
        <end position="127"/>
    </location>
</feature>
<evidence type="ECO:0000313" key="7">
    <source>
        <dbReference type="Proteomes" id="UP000281553"/>
    </source>
</evidence>
<evidence type="ECO:0000256" key="2">
    <source>
        <dbReference type="ARBA" id="ARBA00022490"/>
    </source>
</evidence>
<dbReference type="GO" id="GO:0000922">
    <property type="term" value="C:spindle pole"/>
    <property type="evidence" value="ECO:0007669"/>
    <property type="project" value="InterPro"/>
</dbReference>
<dbReference type="InterPro" id="IPR041470">
    <property type="entry name" value="GCP_N"/>
</dbReference>
<evidence type="ECO:0000313" key="6">
    <source>
        <dbReference type="EMBL" id="VDN09796.1"/>
    </source>
</evidence>
<accession>A0A3P7NW49</accession>
<dbReference type="EMBL" id="UYRU01047797">
    <property type="protein sequence ID" value="VDN09796.1"/>
    <property type="molecule type" value="Genomic_DNA"/>
</dbReference>
<protein>
    <recommendedName>
        <fullName evidence="5">Gamma tubulin complex component protein N-terminal domain-containing protein</fullName>
    </recommendedName>
</protein>
<dbReference type="GO" id="GO:0000278">
    <property type="term" value="P:mitotic cell cycle"/>
    <property type="evidence" value="ECO:0007669"/>
    <property type="project" value="TreeGrafter"/>
</dbReference>
<evidence type="ECO:0000256" key="4">
    <source>
        <dbReference type="ARBA" id="ARBA00023212"/>
    </source>
</evidence>
<dbReference type="InterPro" id="IPR007259">
    <property type="entry name" value="GCP"/>
</dbReference>
<gene>
    <name evidence="6" type="ORF">DILT_LOCUS5627</name>
</gene>
<dbReference type="Proteomes" id="UP000281553">
    <property type="component" value="Unassembled WGS sequence"/>
</dbReference>
<dbReference type="GO" id="GO:0007020">
    <property type="term" value="P:microtubule nucleation"/>
    <property type="evidence" value="ECO:0007669"/>
    <property type="project" value="InterPro"/>
</dbReference>
<reference evidence="6 7" key="1">
    <citation type="submission" date="2018-11" db="EMBL/GenBank/DDBJ databases">
        <authorList>
            <consortium name="Pathogen Informatics"/>
        </authorList>
    </citation>
    <scope>NUCLEOTIDE SEQUENCE [LARGE SCALE GENOMIC DNA]</scope>
</reference>
<dbReference type="PANTHER" id="PTHR19302">
    <property type="entry name" value="GAMMA TUBULIN COMPLEX PROTEIN"/>
    <property type="match status" value="1"/>
</dbReference>
<dbReference type="GO" id="GO:0051225">
    <property type="term" value="P:spindle assembly"/>
    <property type="evidence" value="ECO:0007669"/>
    <property type="project" value="TreeGrafter"/>
</dbReference>
<dbReference type="GO" id="GO:0000930">
    <property type="term" value="C:gamma-tubulin complex"/>
    <property type="evidence" value="ECO:0007669"/>
    <property type="project" value="TreeGrafter"/>
</dbReference>
<evidence type="ECO:0000259" key="5">
    <source>
        <dbReference type="Pfam" id="PF17681"/>
    </source>
</evidence>
<organism evidence="6 7">
    <name type="scientific">Dibothriocephalus latus</name>
    <name type="common">Fish tapeworm</name>
    <name type="synonym">Diphyllobothrium latum</name>
    <dbReference type="NCBI Taxonomy" id="60516"/>
    <lineage>
        <taxon>Eukaryota</taxon>
        <taxon>Metazoa</taxon>
        <taxon>Spiralia</taxon>
        <taxon>Lophotrochozoa</taxon>
        <taxon>Platyhelminthes</taxon>
        <taxon>Cestoda</taxon>
        <taxon>Eucestoda</taxon>
        <taxon>Diphyllobothriidea</taxon>
        <taxon>Diphyllobothriidae</taxon>
        <taxon>Dibothriocephalus</taxon>
    </lineage>
</organism>
<sequence length="151" mass="16874">MVEVMVLSDPAFPITASEVDLRTSLGEQELLREVILCLSGASGTLVQYNPSLDAFVPPNNLMLSPSVQSNILRICECGWLHNRIRRFVDGVRDDKTSGKLMLALALAIEEQLSEYYRLVATLEVRFCTWLESFDCIFSPMLILPLSPPALK</sequence>
<dbReference type="GO" id="GO:0031122">
    <property type="term" value="P:cytoplasmic microtubule organization"/>
    <property type="evidence" value="ECO:0007669"/>
    <property type="project" value="TreeGrafter"/>
</dbReference>
<dbReference type="GO" id="GO:0005874">
    <property type="term" value="C:microtubule"/>
    <property type="evidence" value="ECO:0007669"/>
    <property type="project" value="UniProtKB-KW"/>
</dbReference>
<keyword evidence="3" id="KW-0493">Microtubule</keyword>
<keyword evidence="2" id="KW-0963">Cytoplasm</keyword>
<dbReference type="GO" id="GO:0051011">
    <property type="term" value="F:microtubule minus-end binding"/>
    <property type="evidence" value="ECO:0007669"/>
    <property type="project" value="TreeGrafter"/>
</dbReference>
<dbReference type="GO" id="GO:0043015">
    <property type="term" value="F:gamma-tubulin binding"/>
    <property type="evidence" value="ECO:0007669"/>
    <property type="project" value="InterPro"/>
</dbReference>
<keyword evidence="4" id="KW-0206">Cytoskeleton</keyword>
<dbReference type="Pfam" id="PF17681">
    <property type="entry name" value="GCP_N_terminal"/>
    <property type="match status" value="1"/>
</dbReference>